<dbReference type="AlphaFoldDB" id="A0A7T5UGZ8"/>
<protein>
    <submittedName>
        <fullName evidence="2">Lytic transglycosylase domain-containing protein</fullName>
    </submittedName>
</protein>
<evidence type="ECO:0000259" key="1">
    <source>
        <dbReference type="Pfam" id="PF01464"/>
    </source>
</evidence>
<evidence type="ECO:0000313" key="3">
    <source>
        <dbReference type="Proteomes" id="UP000595362"/>
    </source>
</evidence>
<dbReference type="Pfam" id="PF01464">
    <property type="entry name" value="SLT"/>
    <property type="match status" value="1"/>
</dbReference>
<dbReference type="Proteomes" id="UP000595362">
    <property type="component" value="Chromosome"/>
</dbReference>
<feature type="domain" description="Transglycosylase SLT" evidence="1">
    <location>
        <begin position="13"/>
        <end position="118"/>
    </location>
</feature>
<dbReference type="SUPFAM" id="SSF53955">
    <property type="entry name" value="Lysozyme-like"/>
    <property type="match status" value="1"/>
</dbReference>
<sequence length="138" mass="15187">MIGKVFAACLLLAAETYELPPHVLLGIYQVEGGRVGQEVGPNQNGSYDLGPMQINTIWLTELSGQWGVNKATARQWVRDDPCTNVGVAAWILRRHLNETGSLSQAIANYHSRTPSVGKIYKSKVLKSMNRHGLMRAAQ</sequence>
<dbReference type="InterPro" id="IPR023346">
    <property type="entry name" value="Lysozyme-like_dom_sf"/>
</dbReference>
<proteinExistence type="predicted"/>
<dbReference type="Gene3D" id="1.10.530.10">
    <property type="match status" value="1"/>
</dbReference>
<gene>
    <name evidence="2" type="ORF">HYS17_01190</name>
</gene>
<name>A0A7T5UGZ8_9BACT</name>
<organism evidence="2 3">
    <name type="scientific">Micavibrio aeruginosavorus</name>
    <dbReference type="NCBI Taxonomy" id="349221"/>
    <lineage>
        <taxon>Bacteria</taxon>
        <taxon>Pseudomonadati</taxon>
        <taxon>Bdellovibrionota</taxon>
        <taxon>Bdellovibrionia</taxon>
        <taxon>Bdellovibrionales</taxon>
        <taxon>Pseudobdellovibrionaceae</taxon>
        <taxon>Micavibrio</taxon>
    </lineage>
</organism>
<evidence type="ECO:0000313" key="2">
    <source>
        <dbReference type="EMBL" id="QQG36436.1"/>
    </source>
</evidence>
<dbReference type="InterPro" id="IPR008258">
    <property type="entry name" value="Transglycosylase_SLT_dom_1"/>
</dbReference>
<dbReference type="EMBL" id="CP066681">
    <property type="protein sequence ID" value="QQG36436.1"/>
    <property type="molecule type" value="Genomic_DNA"/>
</dbReference>
<accession>A0A7T5UGZ8</accession>
<reference evidence="2 3" key="1">
    <citation type="submission" date="2020-07" db="EMBL/GenBank/DDBJ databases">
        <title>Huge and variable diversity of episymbiotic CPR bacteria and DPANN archaea in groundwater ecosystems.</title>
        <authorList>
            <person name="He C.Y."/>
            <person name="Keren R."/>
            <person name="Whittaker M."/>
            <person name="Farag I.F."/>
            <person name="Doudna J."/>
            <person name="Cate J.H.D."/>
            <person name="Banfield J.F."/>
        </authorList>
    </citation>
    <scope>NUCLEOTIDE SEQUENCE [LARGE SCALE GENOMIC DNA]</scope>
    <source>
        <strain evidence="2">NC_groundwater_70_Ag_B-0.1um_54_66</strain>
    </source>
</reference>
<dbReference type="CDD" id="cd13400">
    <property type="entry name" value="LT_IagB-like"/>
    <property type="match status" value="1"/>
</dbReference>